<organism evidence="1 2">
    <name type="scientific">Pleuronectes platessa</name>
    <name type="common">European plaice</name>
    <dbReference type="NCBI Taxonomy" id="8262"/>
    <lineage>
        <taxon>Eukaryota</taxon>
        <taxon>Metazoa</taxon>
        <taxon>Chordata</taxon>
        <taxon>Craniata</taxon>
        <taxon>Vertebrata</taxon>
        <taxon>Euteleostomi</taxon>
        <taxon>Actinopterygii</taxon>
        <taxon>Neopterygii</taxon>
        <taxon>Teleostei</taxon>
        <taxon>Neoteleostei</taxon>
        <taxon>Acanthomorphata</taxon>
        <taxon>Carangaria</taxon>
        <taxon>Pleuronectiformes</taxon>
        <taxon>Pleuronectoidei</taxon>
        <taxon>Pleuronectidae</taxon>
        <taxon>Pleuronectes</taxon>
    </lineage>
</organism>
<name>A0A9N7YVH2_PLEPL</name>
<dbReference type="Proteomes" id="UP001153269">
    <property type="component" value="Unassembled WGS sequence"/>
</dbReference>
<proteinExistence type="predicted"/>
<evidence type="ECO:0000313" key="1">
    <source>
        <dbReference type="EMBL" id="CAB1439252.1"/>
    </source>
</evidence>
<evidence type="ECO:0000313" key="2">
    <source>
        <dbReference type="Proteomes" id="UP001153269"/>
    </source>
</evidence>
<dbReference type="EMBL" id="CADEAL010002254">
    <property type="protein sequence ID" value="CAB1439252.1"/>
    <property type="molecule type" value="Genomic_DNA"/>
</dbReference>
<dbReference type="AlphaFoldDB" id="A0A9N7YVH2"/>
<sequence>MTSRGGAPKAAQHLDQTLVISHLDYCSSIMAGLPASAIRPLQLIQNAAARLKTFWKCRLRDIMQLRSSTHMEDLGLPVQPSSVYPSGSDDCAIGSLIIDEDDREY</sequence>
<accession>A0A9N7YVH2</accession>
<gene>
    <name evidence="1" type="ORF">PLEPLA_LOCUS27071</name>
</gene>
<comment type="caution">
    <text evidence="1">The sequence shown here is derived from an EMBL/GenBank/DDBJ whole genome shotgun (WGS) entry which is preliminary data.</text>
</comment>
<reference evidence="1" key="1">
    <citation type="submission" date="2020-03" db="EMBL/GenBank/DDBJ databases">
        <authorList>
            <person name="Weist P."/>
        </authorList>
    </citation>
    <scope>NUCLEOTIDE SEQUENCE</scope>
</reference>
<protein>
    <submittedName>
        <fullName evidence="1">Uncharacterized protein</fullName>
    </submittedName>
</protein>
<keyword evidence="2" id="KW-1185">Reference proteome</keyword>